<dbReference type="PANTHER" id="PTHR43975:SF2">
    <property type="entry name" value="EG:BACR7A4.14 PROTEIN-RELATED"/>
    <property type="match status" value="1"/>
</dbReference>
<dbReference type="Proteomes" id="UP001143545">
    <property type="component" value="Unassembled WGS sequence"/>
</dbReference>
<evidence type="ECO:0000313" key="2">
    <source>
        <dbReference type="EMBL" id="GLB52414.1"/>
    </source>
</evidence>
<reference evidence="2" key="1">
    <citation type="submission" date="2022-07" db="EMBL/GenBank/DDBJ databases">
        <title>Taxonomy of Novel Oxalotrophic and Methylotrophic Bacteria.</title>
        <authorList>
            <person name="Sahin N."/>
            <person name="Tani A."/>
        </authorList>
    </citation>
    <scope>NUCLEOTIDE SEQUENCE</scope>
    <source>
        <strain evidence="2">AM327</strain>
    </source>
</reference>
<dbReference type="CDD" id="cd05233">
    <property type="entry name" value="SDR_c"/>
    <property type="match status" value="1"/>
</dbReference>
<dbReference type="PANTHER" id="PTHR43975">
    <property type="entry name" value="ZGC:101858"/>
    <property type="match status" value="1"/>
</dbReference>
<protein>
    <submittedName>
        <fullName evidence="2">Oxidoreductase</fullName>
    </submittedName>
</protein>
<dbReference type="Pfam" id="PF13561">
    <property type="entry name" value="adh_short_C2"/>
    <property type="match status" value="1"/>
</dbReference>
<proteinExistence type="inferred from homology"/>
<dbReference type="InterPro" id="IPR020904">
    <property type="entry name" value="Sc_DH/Rdtase_CS"/>
</dbReference>
<name>A0A9W6EUC0_9FLAO</name>
<dbReference type="PROSITE" id="PS00061">
    <property type="entry name" value="ADH_SHORT"/>
    <property type="match status" value="1"/>
</dbReference>
<sequence>MNKLNGKIAVVTGGNSGIGYASAKEFKNQGATVVITGRNLERVEKAAQELGVSGIVADVANISAIADLVDQVKSNFGKIDILFVNAGIFQTSPVGQISEEMFDNQVGINFKGAVFTTEKFLPILNDGASIINLSSINAYTGMPNTAVYAATKAALNSYTRTAATELAPRNIRVNSVNPGPVATPIFEKTGMKEEQLNGFAEAIQNRVPLKRIGQSGEIAKLVAFLASDDASFITGGEYNIDGGININPLLS</sequence>
<dbReference type="EMBL" id="BRVP01000008">
    <property type="protein sequence ID" value="GLB52414.1"/>
    <property type="molecule type" value="Genomic_DNA"/>
</dbReference>
<comment type="caution">
    <text evidence="2">The sequence shown here is derived from an EMBL/GenBank/DDBJ whole genome shotgun (WGS) entry which is preliminary data.</text>
</comment>
<dbReference type="AlphaFoldDB" id="A0A9W6EUC0"/>
<evidence type="ECO:0000313" key="3">
    <source>
        <dbReference type="Proteomes" id="UP001143545"/>
    </source>
</evidence>
<comment type="similarity">
    <text evidence="1">Belongs to the short-chain dehydrogenases/reductases (SDR) family.</text>
</comment>
<dbReference type="InterPro" id="IPR002347">
    <property type="entry name" value="SDR_fam"/>
</dbReference>
<evidence type="ECO:0000256" key="1">
    <source>
        <dbReference type="ARBA" id="ARBA00006484"/>
    </source>
</evidence>
<dbReference type="PRINTS" id="PR00081">
    <property type="entry name" value="GDHRDH"/>
</dbReference>
<dbReference type="SUPFAM" id="SSF51735">
    <property type="entry name" value="NAD(P)-binding Rossmann-fold domains"/>
    <property type="match status" value="1"/>
</dbReference>
<dbReference type="FunFam" id="3.40.50.720:FF:000084">
    <property type="entry name" value="Short-chain dehydrogenase reductase"/>
    <property type="match status" value="1"/>
</dbReference>
<dbReference type="InterPro" id="IPR036291">
    <property type="entry name" value="NAD(P)-bd_dom_sf"/>
</dbReference>
<organism evidence="2 3">
    <name type="scientific">Neptunitalea chrysea</name>
    <dbReference type="NCBI Taxonomy" id="1647581"/>
    <lineage>
        <taxon>Bacteria</taxon>
        <taxon>Pseudomonadati</taxon>
        <taxon>Bacteroidota</taxon>
        <taxon>Flavobacteriia</taxon>
        <taxon>Flavobacteriales</taxon>
        <taxon>Flavobacteriaceae</taxon>
        <taxon>Neptunitalea</taxon>
    </lineage>
</organism>
<gene>
    <name evidence="2" type="ORF">NBRC110019_14540</name>
</gene>
<keyword evidence="3" id="KW-1185">Reference proteome</keyword>
<dbReference type="Gene3D" id="3.40.50.720">
    <property type="entry name" value="NAD(P)-binding Rossmann-like Domain"/>
    <property type="match status" value="1"/>
</dbReference>
<accession>A0A9W6EUC0</accession>
<dbReference type="PRINTS" id="PR00080">
    <property type="entry name" value="SDRFAMILY"/>
</dbReference>
<dbReference type="RefSeq" id="WP_281753664.1">
    <property type="nucleotide sequence ID" value="NZ_BRVP01000008.1"/>
</dbReference>